<accession>A0ABP0PSJ5</accession>
<feature type="non-terminal residue" evidence="1">
    <location>
        <position position="1"/>
    </location>
</feature>
<evidence type="ECO:0000313" key="2">
    <source>
        <dbReference type="Proteomes" id="UP001642484"/>
    </source>
</evidence>
<gene>
    <name evidence="1" type="ORF">CCMP2556_LOCUS38931</name>
</gene>
<sequence>VEWVAVGSGTRMLIRNQLCWKMSLLLTNHQQQSMLQVNLTVAAGVRVDAVCVDAE</sequence>
<keyword evidence="2" id="KW-1185">Reference proteome</keyword>
<reference evidence="1 2" key="1">
    <citation type="submission" date="2024-02" db="EMBL/GenBank/DDBJ databases">
        <authorList>
            <person name="Chen Y."/>
            <person name="Shah S."/>
            <person name="Dougan E. K."/>
            <person name="Thang M."/>
            <person name="Chan C."/>
        </authorList>
    </citation>
    <scope>NUCLEOTIDE SEQUENCE [LARGE SCALE GENOMIC DNA]</scope>
</reference>
<proteinExistence type="predicted"/>
<name>A0ABP0PSJ5_9DINO</name>
<comment type="caution">
    <text evidence="1">The sequence shown here is derived from an EMBL/GenBank/DDBJ whole genome shotgun (WGS) entry which is preliminary data.</text>
</comment>
<feature type="non-terminal residue" evidence="1">
    <location>
        <position position="55"/>
    </location>
</feature>
<organism evidence="1 2">
    <name type="scientific">Durusdinium trenchii</name>
    <dbReference type="NCBI Taxonomy" id="1381693"/>
    <lineage>
        <taxon>Eukaryota</taxon>
        <taxon>Sar</taxon>
        <taxon>Alveolata</taxon>
        <taxon>Dinophyceae</taxon>
        <taxon>Suessiales</taxon>
        <taxon>Symbiodiniaceae</taxon>
        <taxon>Durusdinium</taxon>
    </lineage>
</organism>
<dbReference type="EMBL" id="CAXAMN010023607">
    <property type="protein sequence ID" value="CAK9079002.1"/>
    <property type="molecule type" value="Genomic_DNA"/>
</dbReference>
<protein>
    <submittedName>
        <fullName evidence="1">Uncharacterized protein</fullName>
    </submittedName>
</protein>
<evidence type="ECO:0000313" key="1">
    <source>
        <dbReference type="EMBL" id="CAK9079002.1"/>
    </source>
</evidence>
<dbReference type="Proteomes" id="UP001642484">
    <property type="component" value="Unassembled WGS sequence"/>
</dbReference>